<evidence type="ECO:0000313" key="3">
    <source>
        <dbReference type="EMBL" id="GAA0944565.1"/>
    </source>
</evidence>
<reference evidence="4" key="1">
    <citation type="journal article" date="2019" name="Int. J. Syst. Evol. Microbiol.">
        <title>The Global Catalogue of Microorganisms (GCM) 10K type strain sequencing project: providing services to taxonomists for standard genome sequencing and annotation.</title>
        <authorList>
            <consortium name="The Broad Institute Genomics Platform"/>
            <consortium name="The Broad Institute Genome Sequencing Center for Infectious Disease"/>
            <person name="Wu L."/>
            <person name="Ma J."/>
        </authorList>
    </citation>
    <scope>NUCLEOTIDE SEQUENCE [LARGE SCALE GENOMIC DNA]</scope>
    <source>
        <strain evidence="4">JCM 11136</strain>
    </source>
</reference>
<dbReference type="PANTHER" id="PTHR33371:SF4">
    <property type="entry name" value="INTERMEMBRANE PHOSPHOLIPID TRANSPORT SYSTEM BINDING PROTEIN MLAD"/>
    <property type="match status" value="1"/>
</dbReference>
<dbReference type="InterPro" id="IPR024516">
    <property type="entry name" value="Mce_C"/>
</dbReference>
<dbReference type="RefSeq" id="WP_343953341.1">
    <property type="nucleotide sequence ID" value="NZ_BAAAHQ010000036.1"/>
</dbReference>
<comment type="caution">
    <text evidence="3">The sequence shown here is derived from an EMBL/GenBank/DDBJ whole genome shotgun (WGS) entry which is preliminary data.</text>
</comment>
<dbReference type="InterPro" id="IPR052336">
    <property type="entry name" value="MlaD_Phospholipid_Transporter"/>
</dbReference>
<dbReference type="Pfam" id="PF02470">
    <property type="entry name" value="MlaD"/>
    <property type="match status" value="1"/>
</dbReference>
<dbReference type="EMBL" id="BAAAHQ010000036">
    <property type="protein sequence ID" value="GAA0944565.1"/>
    <property type="molecule type" value="Genomic_DNA"/>
</dbReference>
<dbReference type="Pfam" id="PF11887">
    <property type="entry name" value="Mce4_CUP1"/>
    <property type="match status" value="1"/>
</dbReference>
<gene>
    <name evidence="3" type="ORF">GCM10009560_58670</name>
</gene>
<feature type="domain" description="Mammalian cell entry C-terminal" evidence="2">
    <location>
        <begin position="108"/>
        <end position="280"/>
    </location>
</feature>
<dbReference type="InterPro" id="IPR005693">
    <property type="entry name" value="Mce"/>
</dbReference>
<evidence type="ECO:0000259" key="2">
    <source>
        <dbReference type="Pfam" id="PF11887"/>
    </source>
</evidence>
<accession>A0ABP4B1B1</accession>
<name>A0ABP4B1B1_9ACTN</name>
<evidence type="ECO:0000259" key="1">
    <source>
        <dbReference type="Pfam" id="PF02470"/>
    </source>
</evidence>
<dbReference type="PANTHER" id="PTHR33371">
    <property type="entry name" value="INTERMEMBRANE PHOSPHOLIPID TRANSPORT SYSTEM BINDING PROTEIN MLAD-RELATED"/>
    <property type="match status" value="1"/>
</dbReference>
<evidence type="ECO:0000313" key="4">
    <source>
        <dbReference type="Proteomes" id="UP001501578"/>
    </source>
</evidence>
<protein>
    <submittedName>
        <fullName evidence="3">MCE family protein</fullName>
    </submittedName>
</protein>
<organism evidence="3 4">
    <name type="scientific">Nonomuraea longicatena</name>
    <dbReference type="NCBI Taxonomy" id="83682"/>
    <lineage>
        <taxon>Bacteria</taxon>
        <taxon>Bacillati</taxon>
        <taxon>Actinomycetota</taxon>
        <taxon>Actinomycetes</taxon>
        <taxon>Streptosporangiales</taxon>
        <taxon>Streptosporangiaceae</taxon>
        <taxon>Nonomuraea</taxon>
    </lineage>
</organism>
<dbReference type="Proteomes" id="UP001501578">
    <property type="component" value="Unassembled WGS sequence"/>
</dbReference>
<dbReference type="InterPro" id="IPR003399">
    <property type="entry name" value="Mce/MlaD"/>
</dbReference>
<feature type="domain" description="Mce/MlaD" evidence="1">
    <location>
        <begin position="27"/>
        <end position="101"/>
    </location>
</feature>
<dbReference type="NCBIfam" id="TIGR00996">
    <property type="entry name" value="Mtu_fam_mce"/>
    <property type="match status" value="1"/>
</dbReference>
<proteinExistence type="predicted"/>
<keyword evidence="4" id="KW-1185">Reference proteome</keyword>
<sequence>MNRWLAALLAALAVAAGYLLLRPADATAVTAYFDRAVGLYPGSDVRVLGVKVGEVTAVTPEGGRVRVELTYSAAHKVPAEAEAVIVARSVVADRYVQLAPPYTGGPVLSDGATLARGRAPVEIDEALRSFNTLTRALGPDAAGSGGALARLLRVSADTFGGQGETVGATVRGLSDATAALTANQDDFSQTIRNLARTTQTLAEDDARVRAFMRDLSTVSGQLEGEREELRAVLRSLSGTLAEVARFVEDNRGEISANVRDVAAVTRLLVRQRRSIETFLDVAPLTAGNANNAYDPRAGVFRTRLDLNGQTDDLGMWLCSLAYSLGTPPSRCGPLLRPLTPLGQALDKVGVDPSTLLPDARVETPDFSIGGLLRTPPGRTRE</sequence>